<sequence length="107" mass="12809">MELRIRLRRGFDSCDESLAIRYDGNRRHQLFPGPVSHSDLNWRSVVDDRIGERICATNRLNRNVTTSCSEHARFDRPLKIRAYSVKKYWMEIKREVGSRNREVFRKL</sequence>
<evidence type="ECO:0000313" key="1">
    <source>
        <dbReference type="EMBL" id="BES88529.1"/>
    </source>
</evidence>
<proteinExistence type="predicted"/>
<keyword evidence="2" id="KW-1185">Reference proteome</keyword>
<accession>A0ABN7ABN1</accession>
<organism evidence="1 2">
    <name type="scientific">Nesidiocoris tenuis</name>
    <dbReference type="NCBI Taxonomy" id="355587"/>
    <lineage>
        <taxon>Eukaryota</taxon>
        <taxon>Metazoa</taxon>
        <taxon>Ecdysozoa</taxon>
        <taxon>Arthropoda</taxon>
        <taxon>Hexapoda</taxon>
        <taxon>Insecta</taxon>
        <taxon>Pterygota</taxon>
        <taxon>Neoptera</taxon>
        <taxon>Paraneoptera</taxon>
        <taxon>Hemiptera</taxon>
        <taxon>Heteroptera</taxon>
        <taxon>Panheteroptera</taxon>
        <taxon>Cimicomorpha</taxon>
        <taxon>Miridae</taxon>
        <taxon>Dicyphina</taxon>
        <taxon>Nesidiocoris</taxon>
    </lineage>
</organism>
<dbReference type="Proteomes" id="UP001307889">
    <property type="component" value="Chromosome 1"/>
</dbReference>
<name>A0ABN7ABN1_9HEMI</name>
<protein>
    <submittedName>
        <fullName evidence="1">Uncharacterized protein</fullName>
    </submittedName>
</protein>
<evidence type="ECO:0000313" key="2">
    <source>
        <dbReference type="Proteomes" id="UP001307889"/>
    </source>
</evidence>
<reference evidence="1 2" key="1">
    <citation type="submission" date="2023-09" db="EMBL/GenBank/DDBJ databases">
        <title>Nesidiocoris tenuis whole genome shotgun sequence.</title>
        <authorList>
            <person name="Shibata T."/>
            <person name="Shimoda M."/>
            <person name="Kobayashi T."/>
            <person name="Uehara T."/>
        </authorList>
    </citation>
    <scope>NUCLEOTIDE SEQUENCE [LARGE SCALE GENOMIC DNA]</scope>
    <source>
        <strain evidence="1 2">Japan</strain>
    </source>
</reference>
<dbReference type="EMBL" id="AP028909">
    <property type="protein sequence ID" value="BES88529.1"/>
    <property type="molecule type" value="Genomic_DNA"/>
</dbReference>
<gene>
    <name evidence="1" type="ORF">NTJ_01335</name>
</gene>